<name>A0A5Q4ZYJ0_9GAMM</name>
<sequence>MQFTTKDIRAIEAAADQFNDMVEGGSEDERHQKYHDDLIDLLKRIKANSLNNQTDK</sequence>
<evidence type="ECO:0000313" key="1">
    <source>
        <dbReference type="EMBL" id="VVV06938.1"/>
    </source>
</evidence>
<protein>
    <submittedName>
        <fullName evidence="1">Uncharacterized protein</fullName>
    </submittedName>
</protein>
<dbReference type="AlphaFoldDB" id="A0A5Q4ZYJ0"/>
<accession>A0A5Q4ZYJ0</accession>
<geneLocation type="plasmid" evidence="1">
    <name>pAWOD_2</name>
</geneLocation>
<dbReference type="RefSeq" id="WP_012534552.1">
    <property type="nucleotide sequence ID" value="NZ_LR721753.1"/>
</dbReference>
<dbReference type="EMBL" id="LR721753">
    <property type="protein sequence ID" value="VVV06938.1"/>
    <property type="molecule type" value="Genomic_DNA"/>
</dbReference>
<proteinExistence type="predicted"/>
<gene>
    <name evidence="1" type="ORF">AW0309160_04432</name>
</gene>
<organism evidence="1">
    <name type="scientific">Aliivibrio wodanis</name>
    <dbReference type="NCBI Taxonomy" id="80852"/>
    <lineage>
        <taxon>Bacteria</taxon>
        <taxon>Pseudomonadati</taxon>
        <taxon>Pseudomonadota</taxon>
        <taxon>Gammaproteobacteria</taxon>
        <taxon>Vibrionales</taxon>
        <taxon>Vibrionaceae</taxon>
        <taxon>Aliivibrio</taxon>
    </lineage>
</organism>
<keyword evidence="1" id="KW-0614">Plasmid</keyword>
<reference evidence="1" key="1">
    <citation type="submission" date="2019-09" db="EMBL/GenBank/DDBJ databases">
        <authorList>
            <person name="Hjerde E."/>
        </authorList>
    </citation>
    <scope>NUCLEOTIDE SEQUENCE [LARGE SCALE GENOMIC DNA]</scope>
    <source>
        <strain evidence="1">06/09/160</strain>
        <plasmid evidence="1">pAWOD_2</plasmid>
    </source>
</reference>